<keyword evidence="2" id="KW-1185">Reference proteome</keyword>
<dbReference type="EMBL" id="JBHUON010000003">
    <property type="protein sequence ID" value="MFD2863958.1"/>
    <property type="molecule type" value="Genomic_DNA"/>
</dbReference>
<evidence type="ECO:0000313" key="1">
    <source>
        <dbReference type="EMBL" id="MFD2863958.1"/>
    </source>
</evidence>
<evidence type="ECO:0000313" key="2">
    <source>
        <dbReference type="Proteomes" id="UP001597601"/>
    </source>
</evidence>
<reference evidence="2" key="1">
    <citation type="journal article" date="2019" name="Int. J. Syst. Evol. Microbiol.">
        <title>The Global Catalogue of Microorganisms (GCM) 10K type strain sequencing project: providing services to taxonomists for standard genome sequencing and annotation.</title>
        <authorList>
            <consortium name="The Broad Institute Genomics Platform"/>
            <consortium name="The Broad Institute Genome Sequencing Center for Infectious Disease"/>
            <person name="Wu L."/>
            <person name="Ma J."/>
        </authorList>
    </citation>
    <scope>NUCLEOTIDE SEQUENCE [LARGE SCALE GENOMIC DNA]</scope>
    <source>
        <strain evidence="2">KCTC 52232</strain>
    </source>
</reference>
<accession>A0ABW5XMM5</accession>
<sequence>MPLSLIAQKASLSGRVTAKLSKGAIQSASVFLSNSSYGTITGADGNYSMSNLKPGQYTLVVTAVGFEEYTQKIQVGDLDLNVNIQLVPKTIQLREVVISTNSKADWKRNFEQFKKDFLGSDANAKLCLILNPDVLYLTYSKKRLALEAESDKFLVIDNRGLGYRVKFLLKNFKSDGISQVITYGGERLFEDLPGSAAQKKKWAAARDRAYYGSAMHFYRSLYTDKLKQEGFEVRQLTRYPNPARPEDYIIRQKINMYRSIGRPDSANYWIDIANSSKYVNERLAQIPWYSFEILKATADPGIYAISFPRYLYVSYTFKRDENNYKDIFRPLDMPNYETSVITLFNNPPFALFDKNGIVVNGEPLYEGTWSQSRLSELLPVDYVPTQSLESAQHN</sequence>
<dbReference type="RefSeq" id="WP_377124001.1">
    <property type="nucleotide sequence ID" value="NZ_JBHUON010000003.1"/>
</dbReference>
<dbReference type="Proteomes" id="UP001597601">
    <property type="component" value="Unassembled WGS sequence"/>
</dbReference>
<dbReference type="Gene3D" id="2.60.40.1120">
    <property type="entry name" value="Carboxypeptidase-like, regulatory domain"/>
    <property type="match status" value="1"/>
</dbReference>
<comment type="caution">
    <text evidence="1">The sequence shown here is derived from an EMBL/GenBank/DDBJ whole genome shotgun (WGS) entry which is preliminary data.</text>
</comment>
<dbReference type="Pfam" id="PF13715">
    <property type="entry name" value="CarbopepD_reg_2"/>
    <property type="match status" value="1"/>
</dbReference>
<dbReference type="InterPro" id="IPR008969">
    <property type="entry name" value="CarboxyPept-like_regulatory"/>
</dbReference>
<name>A0ABW5XMM5_9SPHI</name>
<organism evidence="1 2">
    <name type="scientific">Mucilaginibacter antarcticus</name>
    <dbReference type="NCBI Taxonomy" id="1855725"/>
    <lineage>
        <taxon>Bacteria</taxon>
        <taxon>Pseudomonadati</taxon>
        <taxon>Bacteroidota</taxon>
        <taxon>Sphingobacteriia</taxon>
        <taxon>Sphingobacteriales</taxon>
        <taxon>Sphingobacteriaceae</taxon>
        <taxon>Mucilaginibacter</taxon>
    </lineage>
</organism>
<dbReference type="SUPFAM" id="SSF49464">
    <property type="entry name" value="Carboxypeptidase regulatory domain-like"/>
    <property type="match status" value="1"/>
</dbReference>
<proteinExistence type="predicted"/>
<gene>
    <name evidence="1" type="ORF">ACFSYC_04590</name>
</gene>
<protein>
    <submittedName>
        <fullName evidence="1">Carboxypeptidase-like regulatory domain-containing protein</fullName>
    </submittedName>
</protein>